<dbReference type="InterPro" id="IPR050855">
    <property type="entry name" value="NDM-1-like"/>
</dbReference>
<sequence length="316" mass="33460">MVSRRRALELGLCAAAPFVLPPWAAAAPLSYRIEPKPIADGVWLIEGAAAPITIENGGAIANIVIFDTSEGAVLIDSGPSHAYGEALKATASALTGKPVARVYLTHIHADHVLGATAFPADAVWTTPTLAADLRARGAGLTDAMYRAVGDWMRGSTTPEPGRDVSGEREDVGDRRFRFLPLAGHSGSDLCLFEECSGLLIAGDLVFLDRAPTTPDADLERWRASLATIEGAGGKLLVPGHGPAEAGSRGVAQTRAWLAMIEERIGDGFERGLDIGELTASPLPAWAERMVAARYEFARSVMHLLPRLEAEKLPVVS</sequence>
<dbReference type="PANTHER" id="PTHR42951:SF4">
    <property type="entry name" value="ACYL-COENZYME A THIOESTERASE MBLAC2"/>
    <property type="match status" value="1"/>
</dbReference>
<dbReference type="InterPro" id="IPR001279">
    <property type="entry name" value="Metallo-B-lactamas"/>
</dbReference>
<dbReference type="SUPFAM" id="SSF56281">
    <property type="entry name" value="Metallo-hydrolase/oxidoreductase"/>
    <property type="match status" value="1"/>
</dbReference>
<comment type="caution">
    <text evidence="4">The sequence shown here is derived from an EMBL/GenBank/DDBJ whole genome shotgun (WGS) entry which is preliminary data.</text>
</comment>
<evidence type="ECO:0000256" key="1">
    <source>
        <dbReference type="ARBA" id="ARBA00005250"/>
    </source>
</evidence>
<protein>
    <submittedName>
        <fullName evidence="4">Quinoprotein relay system zinc metallohydrolase 1</fullName>
    </submittedName>
</protein>
<evidence type="ECO:0000313" key="4">
    <source>
        <dbReference type="EMBL" id="PZQ13131.1"/>
    </source>
</evidence>
<dbReference type="Gene3D" id="3.60.15.10">
    <property type="entry name" value="Ribonuclease Z/Hydroxyacylglutathione hydrolase-like"/>
    <property type="match status" value="1"/>
</dbReference>
<evidence type="ECO:0000313" key="5">
    <source>
        <dbReference type="Proteomes" id="UP000249577"/>
    </source>
</evidence>
<dbReference type="GO" id="GO:0017001">
    <property type="term" value="P:antibiotic catabolic process"/>
    <property type="evidence" value="ECO:0007669"/>
    <property type="project" value="UniProtKB-ARBA"/>
</dbReference>
<organism evidence="4 5">
    <name type="scientific">Ancylobacter novellus</name>
    <name type="common">Thiobacillus novellus</name>
    <dbReference type="NCBI Taxonomy" id="921"/>
    <lineage>
        <taxon>Bacteria</taxon>
        <taxon>Pseudomonadati</taxon>
        <taxon>Pseudomonadota</taxon>
        <taxon>Alphaproteobacteria</taxon>
        <taxon>Hyphomicrobiales</taxon>
        <taxon>Xanthobacteraceae</taxon>
        <taxon>Ancylobacter</taxon>
    </lineage>
</organism>
<accession>A0A2W5K895</accession>
<proteinExistence type="inferred from homology"/>
<dbReference type="Proteomes" id="UP000249577">
    <property type="component" value="Unassembled WGS sequence"/>
</dbReference>
<keyword evidence="2" id="KW-0732">Signal</keyword>
<feature type="signal peptide" evidence="2">
    <location>
        <begin position="1"/>
        <end position="26"/>
    </location>
</feature>
<feature type="domain" description="Metallo-beta-lactamase" evidence="3">
    <location>
        <begin position="60"/>
        <end position="240"/>
    </location>
</feature>
<dbReference type="AlphaFoldDB" id="A0A2W5K895"/>
<dbReference type="Pfam" id="PF00753">
    <property type="entry name" value="Lactamase_B"/>
    <property type="match status" value="1"/>
</dbReference>
<reference evidence="4 5" key="1">
    <citation type="submission" date="2017-08" db="EMBL/GenBank/DDBJ databases">
        <title>Infants hospitalized years apart are colonized by the same room-sourced microbial strains.</title>
        <authorList>
            <person name="Brooks B."/>
            <person name="Olm M.R."/>
            <person name="Firek B.A."/>
            <person name="Baker R."/>
            <person name="Thomas B.C."/>
            <person name="Morowitz M.J."/>
            <person name="Banfield J.F."/>
        </authorList>
    </citation>
    <scope>NUCLEOTIDE SEQUENCE [LARGE SCALE GENOMIC DNA]</scope>
    <source>
        <strain evidence="4">S2_005_003_R2_43</strain>
    </source>
</reference>
<keyword evidence="4" id="KW-0378">Hydrolase</keyword>
<dbReference type="NCBIfam" id="TIGR04558">
    <property type="entry name" value="SoxH_rel_PQQ_1"/>
    <property type="match status" value="1"/>
</dbReference>
<dbReference type="InterPro" id="IPR030811">
    <property type="entry name" value="SoxH-rel_PQQ_1"/>
</dbReference>
<evidence type="ECO:0000259" key="3">
    <source>
        <dbReference type="SMART" id="SM00849"/>
    </source>
</evidence>
<evidence type="ECO:0000256" key="2">
    <source>
        <dbReference type="SAM" id="SignalP"/>
    </source>
</evidence>
<feature type="chain" id="PRO_5016087766" evidence="2">
    <location>
        <begin position="27"/>
        <end position="316"/>
    </location>
</feature>
<gene>
    <name evidence="4" type="ORF">DI565_14590</name>
</gene>
<dbReference type="InterPro" id="IPR036866">
    <property type="entry name" value="RibonucZ/Hydroxyglut_hydro"/>
</dbReference>
<dbReference type="CDD" id="cd16282">
    <property type="entry name" value="metallo-hydrolase-like_MBL-fold"/>
    <property type="match status" value="1"/>
</dbReference>
<dbReference type="SMART" id="SM00849">
    <property type="entry name" value="Lactamase_B"/>
    <property type="match status" value="1"/>
</dbReference>
<name>A0A2W5K895_ANCNO</name>
<comment type="similarity">
    <text evidence="1">Belongs to the metallo-beta-lactamase superfamily. Class-B beta-lactamase family.</text>
</comment>
<dbReference type="EMBL" id="QFPN01000008">
    <property type="protein sequence ID" value="PZQ13131.1"/>
    <property type="molecule type" value="Genomic_DNA"/>
</dbReference>
<dbReference type="PANTHER" id="PTHR42951">
    <property type="entry name" value="METALLO-BETA-LACTAMASE DOMAIN-CONTAINING"/>
    <property type="match status" value="1"/>
</dbReference>
<dbReference type="GO" id="GO:0016787">
    <property type="term" value="F:hydrolase activity"/>
    <property type="evidence" value="ECO:0007669"/>
    <property type="project" value="UniProtKB-KW"/>
</dbReference>